<accession>A0A9D4FJ32</accession>
<reference evidence="2" key="1">
    <citation type="journal article" date="2019" name="bioRxiv">
        <title>The Genome of the Zebra Mussel, Dreissena polymorpha: A Resource for Invasive Species Research.</title>
        <authorList>
            <person name="McCartney M.A."/>
            <person name="Auch B."/>
            <person name="Kono T."/>
            <person name="Mallez S."/>
            <person name="Zhang Y."/>
            <person name="Obille A."/>
            <person name="Becker A."/>
            <person name="Abrahante J.E."/>
            <person name="Garbe J."/>
            <person name="Badalamenti J.P."/>
            <person name="Herman A."/>
            <person name="Mangelson H."/>
            <person name="Liachko I."/>
            <person name="Sullivan S."/>
            <person name="Sone E.D."/>
            <person name="Koren S."/>
            <person name="Silverstein K.A.T."/>
            <person name="Beckman K.B."/>
            <person name="Gohl D.M."/>
        </authorList>
    </citation>
    <scope>NUCLEOTIDE SEQUENCE</scope>
    <source>
        <strain evidence="2">Duluth1</strain>
        <tissue evidence="2">Whole animal</tissue>
    </source>
</reference>
<gene>
    <name evidence="2" type="ORF">DPMN_153704</name>
</gene>
<name>A0A9D4FJ32_DREPO</name>
<comment type="caution">
    <text evidence="2">The sequence shown here is derived from an EMBL/GenBank/DDBJ whole genome shotgun (WGS) entry which is preliminary data.</text>
</comment>
<evidence type="ECO:0000313" key="2">
    <source>
        <dbReference type="EMBL" id="KAH3800079.1"/>
    </source>
</evidence>
<sequence length="223" mass="25231">MRADAHRFAHEILPLSVIDIAFRDYNRYIGRHLSYAMPKELMEYIKWTSSKQEAMTNNIDGPGRVNYFLSTRNVPMISTLNLKKMEISTVQLTHNQQILRFAEFEDINGSRSRLGIDHLVAESPRLFAETRRGTPRHDAEEIGVVRAQLKLMEPHISQTREVSYENDDYDDDNDENDDDDDHDDAAAPATAADDDAVAADADAAAAAANDDDDADYVQYHESI</sequence>
<protein>
    <submittedName>
        <fullName evidence="2">Uncharacterized protein</fullName>
    </submittedName>
</protein>
<reference evidence="2" key="2">
    <citation type="submission" date="2020-11" db="EMBL/GenBank/DDBJ databases">
        <authorList>
            <person name="McCartney M.A."/>
            <person name="Auch B."/>
            <person name="Kono T."/>
            <person name="Mallez S."/>
            <person name="Becker A."/>
            <person name="Gohl D.M."/>
            <person name="Silverstein K.A.T."/>
            <person name="Koren S."/>
            <person name="Bechman K.B."/>
            <person name="Herman A."/>
            <person name="Abrahante J.E."/>
            <person name="Garbe J."/>
        </authorList>
    </citation>
    <scope>NUCLEOTIDE SEQUENCE</scope>
    <source>
        <strain evidence="2">Duluth1</strain>
        <tissue evidence="2">Whole animal</tissue>
    </source>
</reference>
<dbReference type="Proteomes" id="UP000828390">
    <property type="component" value="Unassembled WGS sequence"/>
</dbReference>
<evidence type="ECO:0000256" key="1">
    <source>
        <dbReference type="SAM" id="MobiDB-lite"/>
    </source>
</evidence>
<evidence type="ECO:0000313" key="3">
    <source>
        <dbReference type="Proteomes" id="UP000828390"/>
    </source>
</evidence>
<dbReference type="AlphaFoldDB" id="A0A9D4FJ32"/>
<feature type="compositionally biased region" description="Low complexity" evidence="1">
    <location>
        <begin position="198"/>
        <end position="208"/>
    </location>
</feature>
<feature type="compositionally biased region" description="Acidic residues" evidence="1">
    <location>
        <begin position="164"/>
        <end position="183"/>
    </location>
</feature>
<feature type="region of interest" description="Disordered" evidence="1">
    <location>
        <begin position="156"/>
        <end position="223"/>
    </location>
</feature>
<keyword evidence="3" id="KW-1185">Reference proteome</keyword>
<dbReference type="EMBL" id="JAIWYP010000007">
    <property type="protein sequence ID" value="KAH3800079.1"/>
    <property type="molecule type" value="Genomic_DNA"/>
</dbReference>
<organism evidence="2 3">
    <name type="scientific">Dreissena polymorpha</name>
    <name type="common">Zebra mussel</name>
    <name type="synonym">Mytilus polymorpha</name>
    <dbReference type="NCBI Taxonomy" id="45954"/>
    <lineage>
        <taxon>Eukaryota</taxon>
        <taxon>Metazoa</taxon>
        <taxon>Spiralia</taxon>
        <taxon>Lophotrochozoa</taxon>
        <taxon>Mollusca</taxon>
        <taxon>Bivalvia</taxon>
        <taxon>Autobranchia</taxon>
        <taxon>Heteroconchia</taxon>
        <taxon>Euheterodonta</taxon>
        <taxon>Imparidentia</taxon>
        <taxon>Neoheterodontei</taxon>
        <taxon>Myida</taxon>
        <taxon>Dreissenoidea</taxon>
        <taxon>Dreissenidae</taxon>
        <taxon>Dreissena</taxon>
    </lineage>
</organism>
<proteinExistence type="predicted"/>